<sequence length="170" mass="19461">MSKPINVYSIPELRQTLDEALPATFARLKYKQSFQLIDAKLVLGYSMAAIAAGSFLLDKKFKYSQVVGYQKALLVIYGGLSVLYWYFTKYIEKSTVYEGRSPAGEKVSVKTRFEKKEPIYLVDFRLDDKTEVSVGLPATEVFNEAGYLQNELLFQWLERQLKVLSSKKSQ</sequence>
<dbReference type="FunCoup" id="G8ZSV1">
    <property type="interactions" value="97"/>
</dbReference>
<dbReference type="AlphaFoldDB" id="G8ZSV1"/>
<proteinExistence type="inferred from homology"/>
<dbReference type="GO" id="GO:0005787">
    <property type="term" value="C:signal peptidase complex"/>
    <property type="evidence" value="ECO:0007669"/>
    <property type="project" value="InterPro"/>
</dbReference>
<keyword evidence="7 9" id="KW-0472">Membrane</keyword>
<comment type="similarity">
    <text evidence="2">Belongs to the SPCS2 family.</text>
</comment>
<dbReference type="EMBL" id="HE616745">
    <property type="protein sequence ID" value="CCE91695.1"/>
    <property type="molecule type" value="Genomic_DNA"/>
</dbReference>
<dbReference type="OrthoDB" id="29558at2759"/>
<evidence type="ECO:0000256" key="4">
    <source>
        <dbReference type="ARBA" id="ARBA00022692"/>
    </source>
</evidence>
<dbReference type="GO" id="GO:0045047">
    <property type="term" value="P:protein targeting to ER"/>
    <property type="evidence" value="ECO:0007669"/>
    <property type="project" value="TreeGrafter"/>
</dbReference>
<organism evidence="10 11">
    <name type="scientific">Torulaspora delbrueckii</name>
    <name type="common">Yeast</name>
    <name type="synonym">Candida colliculosa</name>
    <dbReference type="NCBI Taxonomy" id="4950"/>
    <lineage>
        <taxon>Eukaryota</taxon>
        <taxon>Fungi</taxon>
        <taxon>Dikarya</taxon>
        <taxon>Ascomycota</taxon>
        <taxon>Saccharomycotina</taxon>
        <taxon>Saccharomycetes</taxon>
        <taxon>Saccharomycetales</taxon>
        <taxon>Saccharomycetaceae</taxon>
        <taxon>Torulaspora</taxon>
    </lineage>
</organism>
<dbReference type="Pfam" id="PF06703">
    <property type="entry name" value="SPC25"/>
    <property type="match status" value="1"/>
</dbReference>
<evidence type="ECO:0000256" key="7">
    <source>
        <dbReference type="ARBA" id="ARBA00023136"/>
    </source>
</evidence>
<comment type="subcellular location">
    <subcellularLocation>
        <location evidence="1">Endoplasmic reticulum membrane</location>
        <topology evidence="1">Multi-pass membrane protein</topology>
    </subcellularLocation>
</comment>
<dbReference type="STRING" id="1076872.G8ZSV1"/>
<keyword evidence="11" id="KW-1185">Reference proteome</keyword>
<dbReference type="InParanoid" id="G8ZSV1"/>
<comment type="function">
    <text evidence="8">Component of the signal peptidase complex (SPC) which catalyzes the cleavage of N-terminal signal sequences from nascent proteins as they are translocated into the lumen of the endoplasmic reticulum. Enhances the enzymatic activity of SPC and facilitates the interactions between different components of the translocation site.</text>
</comment>
<dbReference type="PANTHER" id="PTHR13085">
    <property type="entry name" value="MICROSOMAL SIGNAL PEPTIDASE 25 KDA SUBUNIT"/>
    <property type="match status" value="1"/>
</dbReference>
<evidence type="ECO:0000256" key="2">
    <source>
        <dbReference type="ARBA" id="ARBA00007324"/>
    </source>
</evidence>
<feature type="transmembrane region" description="Helical" evidence="9">
    <location>
        <begin position="69"/>
        <end position="87"/>
    </location>
</feature>
<gene>
    <name evidence="10" type="primary">TDEL0D01110</name>
    <name evidence="10" type="ORF">TDEL_0D01110</name>
</gene>
<evidence type="ECO:0000256" key="5">
    <source>
        <dbReference type="ARBA" id="ARBA00022824"/>
    </source>
</evidence>
<evidence type="ECO:0000313" key="11">
    <source>
        <dbReference type="Proteomes" id="UP000005627"/>
    </source>
</evidence>
<feature type="transmembrane region" description="Helical" evidence="9">
    <location>
        <begin position="37"/>
        <end position="57"/>
    </location>
</feature>
<evidence type="ECO:0000256" key="1">
    <source>
        <dbReference type="ARBA" id="ARBA00004477"/>
    </source>
</evidence>
<dbReference type="GeneID" id="11502130"/>
<evidence type="ECO:0000256" key="8">
    <source>
        <dbReference type="ARBA" id="ARBA00045608"/>
    </source>
</evidence>
<name>G8ZSV1_TORDE</name>
<dbReference type="InterPro" id="IPR009582">
    <property type="entry name" value="Spc2/SPCS2"/>
</dbReference>
<keyword evidence="6 9" id="KW-1133">Transmembrane helix</keyword>
<accession>G8ZSV1</accession>
<dbReference type="PANTHER" id="PTHR13085:SF0">
    <property type="entry name" value="SIGNAL PEPTIDASE COMPLEX SUBUNIT 2"/>
    <property type="match status" value="1"/>
</dbReference>
<dbReference type="HOGENOM" id="CLU_131066_0_0_1"/>
<dbReference type="KEGG" id="tdl:TDEL_0D01110"/>
<dbReference type="eggNOG" id="ENOG502S2C7">
    <property type="taxonomic scope" value="Eukaryota"/>
</dbReference>
<keyword evidence="4 9" id="KW-0812">Transmembrane</keyword>
<evidence type="ECO:0000313" key="10">
    <source>
        <dbReference type="EMBL" id="CCE91695.1"/>
    </source>
</evidence>
<evidence type="ECO:0000256" key="3">
    <source>
        <dbReference type="ARBA" id="ARBA00017057"/>
    </source>
</evidence>
<evidence type="ECO:0000256" key="6">
    <source>
        <dbReference type="ARBA" id="ARBA00022989"/>
    </source>
</evidence>
<evidence type="ECO:0000256" key="9">
    <source>
        <dbReference type="SAM" id="Phobius"/>
    </source>
</evidence>
<keyword evidence="5" id="KW-0256">Endoplasmic reticulum</keyword>
<dbReference type="RefSeq" id="XP_003680906.1">
    <property type="nucleotide sequence ID" value="XM_003680858.1"/>
</dbReference>
<dbReference type="Proteomes" id="UP000005627">
    <property type="component" value="Chromosome 4"/>
</dbReference>
<reference evidence="10 11" key="1">
    <citation type="journal article" date="2011" name="Proc. Natl. Acad. Sci. U.S.A.">
        <title>Evolutionary erosion of yeast sex chromosomes by mating-type switching accidents.</title>
        <authorList>
            <person name="Gordon J.L."/>
            <person name="Armisen D."/>
            <person name="Proux-Wera E."/>
            <person name="Oheigeartaigh S.S."/>
            <person name="Byrne K.P."/>
            <person name="Wolfe K.H."/>
        </authorList>
    </citation>
    <scope>NUCLEOTIDE SEQUENCE [LARGE SCALE GENOMIC DNA]</scope>
    <source>
        <strain evidence="11">ATCC 10662 / CBS 1146 / NBRC 0425 / NCYC 2629 / NRRL Y-866</strain>
    </source>
</reference>
<dbReference type="GO" id="GO:0006465">
    <property type="term" value="P:signal peptide processing"/>
    <property type="evidence" value="ECO:0007669"/>
    <property type="project" value="InterPro"/>
</dbReference>
<protein>
    <recommendedName>
        <fullName evidence="3">Signal peptidase complex subunit 2</fullName>
    </recommendedName>
</protein>